<dbReference type="Proteomes" id="UP000504612">
    <property type="component" value="Unplaced"/>
</dbReference>
<protein>
    <submittedName>
        <fullName evidence="3">Leucine-rich repeat and calponin homology domain-containing protein 4-like</fullName>
    </submittedName>
</protein>
<keyword evidence="2" id="KW-1185">Reference proteome</keyword>
<feature type="non-terminal residue" evidence="3">
    <location>
        <position position="167"/>
    </location>
</feature>
<dbReference type="RefSeq" id="XP_026550218.1">
    <property type="nucleotide sequence ID" value="XM_026694433.1"/>
</dbReference>
<evidence type="ECO:0000313" key="3">
    <source>
        <dbReference type="RefSeq" id="XP_026550218.1"/>
    </source>
</evidence>
<evidence type="ECO:0000313" key="2">
    <source>
        <dbReference type="Proteomes" id="UP000504612"/>
    </source>
</evidence>
<proteinExistence type="predicted"/>
<reference evidence="3" key="1">
    <citation type="submission" date="2025-08" db="UniProtKB">
        <authorList>
            <consortium name="RefSeq"/>
        </authorList>
    </citation>
    <scope>IDENTIFICATION</scope>
</reference>
<organism evidence="2 3">
    <name type="scientific">Notechis scutatus</name>
    <name type="common">mainland tiger snake</name>
    <dbReference type="NCBI Taxonomy" id="8663"/>
    <lineage>
        <taxon>Eukaryota</taxon>
        <taxon>Metazoa</taxon>
        <taxon>Chordata</taxon>
        <taxon>Craniata</taxon>
        <taxon>Vertebrata</taxon>
        <taxon>Euteleostomi</taxon>
        <taxon>Lepidosauria</taxon>
        <taxon>Squamata</taxon>
        <taxon>Bifurcata</taxon>
        <taxon>Unidentata</taxon>
        <taxon>Episquamata</taxon>
        <taxon>Toxicofera</taxon>
        <taxon>Serpentes</taxon>
        <taxon>Colubroidea</taxon>
        <taxon>Elapidae</taxon>
        <taxon>Hydrophiinae</taxon>
        <taxon>Notechis</taxon>
    </lineage>
</organism>
<evidence type="ECO:0000256" key="1">
    <source>
        <dbReference type="SAM" id="MobiDB-lite"/>
    </source>
</evidence>
<accession>A0A6J1WBB4</accession>
<dbReference type="KEGG" id="nss:113432249"/>
<dbReference type="GeneID" id="113432249"/>
<sequence length="167" mass="18094">MHIFKYLNVQACGKGRPDLAELAHQGRPTGFGTCLPDDFYPARQHGGLDSGFHSVDSGSKRWSGNESTDEFSDLSFRIAELARDPKQLREKRGGAGDAGELEQIDYIDSSVNGEEEEEEEDPLGEEEATGGPLAGRAGKAWTGFPGTVPHEVRHSGQLGQEIDPKTP</sequence>
<gene>
    <name evidence="3" type="primary">LOC113432249</name>
</gene>
<dbReference type="AlphaFoldDB" id="A0A6J1WBB4"/>
<name>A0A6J1WBB4_9SAUR</name>
<feature type="compositionally biased region" description="Acidic residues" evidence="1">
    <location>
        <begin position="113"/>
        <end position="128"/>
    </location>
</feature>
<feature type="region of interest" description="Disordered" evidence="1">
    <location>
        <begin position="87"/>
        <end position="167"/>
    </location>
</feature>